<organism evidence="2 3">
    <name type="scientific">Ilumatobacter coccineus</name>
    <dbReference type="NCBI Taxonomy" id="467094"/>
    <lineage>
        <taxon>Bacteria</taxon>
        <taxon>Bacillati</taxon>
        <taxon>Actinomycetota</taxon>
        <taxon>Acidimicrobiia</taxon>
        <taxon>Acidimicrobiales</taxon>
        <taxon>Ilumatobacteraceae</taxon>
        <taxon>Ilumatobacter</taxon>
    </lineage>
</organism>
<dbReference type="PANTHER" id="PTHR37308:SF1">
    <property type="entry name" value="POLYPRENYL-PHOSPHATE TRANSPORTER"/>
    <property type="match status" value="1"/>
</dbReference>
<feature type="transmembrane region" description="Helical" evidence="1">
    <location>
        <begin position="205"/>
        <end position="229"/>
    </location>
</feature>
<feature type="transmembrane region" description="Helical" evidence="1">
    <location>
        <begin position="162"/>
        <end position="193"/>
    </location>
</feature>
<dbReference type="Pfam" id="PF04018">
    <property type="entry name" value="VCA0040-like"/>
    <property type="match status" value="1"/>
</dbReference>
<feature type="transmembrane region" description="Helical" evidence="1">
    <location>
        <begin position="236"/>
        <end position="253"/>
    </location>
</feature>
<proteinExistence type="predicted"/>
<protein>
    <submittedName>
        <fullName evidence="2">DUF368 domain-containing protein</fullName>
    </submittedName>
</protein>
<dbReference type="InterPro" id="IPR007163">
    <property type="entry name" value="VCA0040-like"/>
</dbReference>
<evidence type="ECO:0000313" key="3">
    <source>
        <dbReference type="Proteomes" id="UP000230914"/>
    </source>
</evidence>
<evidence type="ECO:0000313" key="2">
    <source>
        <dbReference type="EMBL" id="PIE31614.1"/>
    </source>
</evidence>
<dbReference type="PANTHER" id="PTHR37308">
    <property type="entry name" value="INTEGRAL MEMBRANE PROTEIN"/>
    <property type="match status" value="1"/>
</dbReference>
<keyword evidence="1" id="KW-0812">Transmembrane</keyword>
<dbReference type="EMBL" id="PDSL01000072">
    <property type="protein sequence ID" value="PIE31614.1"/>
    <property type="molecule type" value="Genomic_DNA"/>
</dbReference>
<dbReference type="Proteomes" id="UP000230914">
    <property type="component" value="Unassembled WGS sequence"/>
</dbReference>
<feature type="transmembrane region" description="Helical" evidence="1">
    <location>
        <begin position="265"/>
        <end position="288"/>
    </location>
</feature>
<evidence type="ECO:0000256" key="1">
    <source>
        <dbReference type="SAM" id="Phobius"/>
    </source>
</evidence>
<dbReference type="AlphaFoldDB" id="A0A2G6K7I1"/>
<comment type="caution">
    <text evidence="2">The sequence shown here is derived from an EMBL/GenBank/DDBJ whole genome shotgun (WGS) entry which is preliminary data.</text>
</comment>
<feature type="transmembrane region" description="Helical" evidence="1">
    <location>
        <begin position="101"/>
        <end position="122"/>
    </location>
</feature>
<accession>A0A2G6K7I1</accession>
<keyword evidence="1" id="KW-1133">Transmembrane helix</keyword>
<sequence length="294" mass="30351">MALPQPLVQIGRGFAMGAADIVPGVSGGTIALIVGIYEKLVTTIRTGTAALAVVLKGDWAGMKRSLSAIDWTWIISLGIGILAAVALLSSVIENLLHDQPIAMAALFFGLVSGSLVIAWRLITNPASLHLAVTATVGIAFFLILGLRSDTTATAADTVTHPWWIFFAAGALAICAMILPGISGSFILVMIGMYADVLGAVTSRDLAALAAFAIGAVAGLAGFSTLLNWALTNHHDLVMAIMVGLLVGSLRVVWPWPNGTWTTDLAAPSGTVIVPILLAIVGAGAVVGLDRLARR</sequence>
<keyword evidence="1" id="KW-0472">Membrane</keyword>
<gene>
    <name evidence="2" type="ORF">CSA55_05320</name>
</gene>
<name>A0A2G6K7I1_9ACTN</name>
<feature type="transmembrane region" description="Helical" evidence="1">
    <location>
        <begin position="71"/>
        <end position="89"/>
    </location>
</feature>
<feature type="transmembrane region" description="Helical" evidence="1">
    <location>
        <begin position="128"/>
        <end position="146"/>
    </location>
</feature>
<reference evidence="2 3" key="1">
    <citation type="submission" date="2017-10" db="EMBL/GenBank/DDBJ databases">
        <title>Novel microbial diversity and functional potential in the marine mammal oral microbiome.</title>
        <authorList>
            <person name="Dudek N.K."/>
            <person name="Sun C.L."/>
            <person name="Burstein D."/>
            <person name="Kantor R.S."/>
            <person name="Aliaga Goltsman D.S."/>
            <person name="Bik E.M."/>
            <person name="Thomas B.C."/>
            <person name="Banfield J.F."/>
            <person name="Relman D.A."/>
        </authorList>
    </citation>
    <scope>NUCLEOTIDE SEQUENCE [LARGE SCALE GENOMIC DNA]</scope>
    <source>
        <strain evidence="2">DOLJORAL78_61_10</strain>
    </source>
</reference>